<dbReference type="AlphaFoldDB" id="A0A1I2KGW8"/>
<proteinExistence type="predicted"/>
<dbReference type="Proteomes" id="UP000198661">
    <property type="component" value="Unassembled WGS sequence"/>
</dbReference>
<evidence type="ECO:0000313" key="2">
    <source>
        <dbReference type="Proteomes" id="UP000198661"/>
    </source>
</evidence>
<gene>
    <name evidence="1" type="ORF">SAMN04488025_10228</name>
</gene>
<dbReference type="OrthoDB" id="2971595at2"/>
<dbReference type="EMBL" id="FOOK01000002">
    <property type="protein sequence ID" value="SFF66252.1"/>
    <property type="molecule type" value="Genomic_DNA"/>
</dbReference>
<accession>A0A1I2KGW8</accession>
<keyword evidence="2" id="KW-1185">Reference proteome</keyword>
<sequence length="40" mass="4510">MEVIVCQSCDEIIDYLDAEKTGVLYGKCPGCKEEASREKR</sequence>
<dbReference type="RefSeq" id="WP_092035483.1">
    <property type="nucleotide sequence ID" value="NZ_FOOK01000002.1"/>
</dbReference>
<reference evidence="1 2" key="1">
    <citation type="submission" date="2016-10" db="EMBL/GenBank/DDBJ databases">
        <authorList>
            <person name="de Groot N.N."/>
        </authorList>
    </citation>
    <scope>NUCLEOTIDE SEQUENCE [LARGE SCALE GENOMIC DNA]</scope>
    <source>
        <strain evidence="1 2">DSM 44945</strain>
    </source>
</reference>
<name>A0A1I2KGW8_9BACL</name>
<dbReference type="Pfam" id="PF13790">
    <property type="entry name" value="SR1P"/>
    <property type="match status" value="1"/>
</dbReference>
<evidence type="ECO:0000313" key="1">
    <source>
        <dbReference type="EMBL" id="SFF66252.1"/>
    </source>
</evidence>
<organism evidence="1 2">
    <name type="scientific">Planifilum fulgidum</name>
    <dbReference type="NCBI Taxonomy" id="201973"/>
    <lineage>
        <taxon>Bacteria</taxon>
        <taxon>Bacillati</taxon>
        <taxon>Bacillota</taxon>
        <taxon>Bacilli</taxon>
        <taxon>Bacillales</taxon>
        <taxon>Thermoactinomycetaceae</taxon>
        <taxon>Planifilum</taxon>
    </lineage>
</organism>
<dbReference type="InterPro" id="IPR025236">
    <property type="entry name" value="SR1P"/>
</dbReference>
<protein>
    <submittedName>
        <fullName evidence="1">SR1 protein</fullName>
    </submittedName>
</protein>